<name>A0A9D1IUB2_9CLOT</name>
<feature type="binding site" evidence="12">
    <location>
        <begin position="231"/>
        <end position="233"/>
    </location>
    <ligand>
        <name>L-serine</name>
        <dbReference type="ChEBI" id="CHEBI:33384"/>
    </ligand>
</feature>
<dbReference type="InterPro" id="IPR002317">
    <property type="entry name" value="Ser-tRNA-ligase_type_1"/>
</dbReference>
<dbReference type="AlphaFoldDB" id="A0A9D1IUB2"/>
<dbReference type="PANTHER" id="PTHR43697">
    <property type="entry name" value="SERYL-TRNA SYNTHETASE"/>
    <property type="match status" value="1"/>
</dbReference>
<feature type="binding site" evidence="12 13">
    <location>
        <position position="285"/>
    </location>
    <ligand>
        <name>L-serine</name>
        <dbReference type="ChEBI" id="CHEBI:33384"/>
    </ligand>
</feature>
<keyword evidence="6 12" id="KW-0547">Nucleotide-binding</keyword>
<evidence type="ECO:0000256" key="4">
    <source>
        <dbReference type="ARBA" id="ARBA00022490"/>
    </source>
</evidence>
<evidence type="ECO:0000256" key="1">
    <source>
        <dbReference type="ARBA" id="ARBA00004496"/>
    </source>
</evidence>
<comment type="similarity">
    <text evidence="3 12">Belongs to the class-II aminoacyl-tRNA synthetase family. Type-1 seryl-tRNA synthetase subfamily.</text>
</comment>
<dbReference type="Gene3D" id="1.10.287.40">
    <property type="entry name" value="Serine-tRNA synthetase, tRNA binding domain"/>
    <property type="match status" value="1"/>
</dbReference>
<feature type="binding site" evidence="13">
    <location>
        <position position="262"/>
    </location>
    <ligand>
        <name>L-serine</name>
        <dbReference type="ChEBI" id="CHEBI:33384"/>
    </ligand>
</feature>
<feature type="binding site" evidence="12">
    <location>
        <position position="278"/>
    </location>
    <ligand>
        <name>ATP</name>
        <dbReference type="ChEBI" id="CHEBI:30616"/>
    </ligand>
</feature>
<comment type="subunit">
    <text evidence="12">Homodimer. The tRNA molecule binds across the dimer.</text>
</comment>
<dbReference type="InterPro" id="IPR006195">
    <property type="entry name" value="aa-tRNA-synth_II"/>
</dbReference>
<dbReference type="SUPFAM" id="SSF55681">
    <property type="entry name" value="Class II aaRS and biotin synthetases"/>
    <property type="match status" value="1"/>
</dbReference>
<protein>
    <recommendedName>
        <fullName evidence="12">Serine--tRNA ligase</fullName>
        <ecNumber evidence="12">6.1.1.11</ecNumber>
    </recommendedName>
    <alternativeName>
        <fullName evidence="12">Seryl-tRNA synthetase</fullName>
        <shortName evidence="12">SerRS</shortName>
    </alternativeName>
    <alternativeName>
        <fullName evidence="12">Seryl-tRNA(Ser/Sec) synthetase</fullName>
    </alternativeName>
</protein>
<evidence type="ECO:0000256" key="9">
    <source>
        <dbReference type="ARBA" id="ARBA00023146"/>
    </source>
</evidence>
<sequence length="425" mass="47246">MLDIKVLREETAYAKAQLAKRGRSYDEEIDRAISLDEQRRSLIKESETIKADQNRMSKRIPEMKKNGEDTTAAMVEMKLLSARTKELSGKLSEVEAELRQVMLGIPCIPDASVPEGKDSEDNVVVRTWGEPRQFDFPVQAHWDIGANLGIIDAPRAAKVTGARFNFMVGGGARLERAFLNFCLDQNGKDGFKELMCPFMANSATLTGTGQLPKFADQMFKIEDSDYYLISTGEIPATNFYNGEILEAEQLPIYVTTNTACFRSEAGAAGRDTRGLIRVHQFHKVEVVKFVLPENSMDELESLTAHAESLLQALGLPYRVVICCTGDMGANQAKQYDIEVWMPSYGKYVEISSCSNYVDYQARRAGIRFKREKGGKTEFVHTLNGSSLPAERAVAAILENYQNADGTVTVPEALRPYMGGTEVISE</sequence>
<dbReference type="EC" id="6.1.1.11" evidence="12"/>
<dbReference type="Proteomes" id="UP000824073">
    <property type="component" value="Unassembled WGS sequence"/>
</dbReference>
<organism evidence="16 17">
    <name type="scientific">Candidatus Ventrousia excrementavium</name>
    <dbReference type="NCBI Taxonomy" id="2840961"/>
    <lineage>
        <taxon>Bacteria</taxon>
        <taxon>Bacillati</taxon>
        <taxon>Bacillota</taxon>
        <taxon>Clostridia</taxon>
        <taxon>Eubacteriales</taxon>
        <taxon>Clostridiaceae</taxon>
        <taxon>Clostridiaceae incertae sedis</taxon>
        <taxon>Candidatus Ventrousia</taxon>
    </lineage>
</organism>
<evidence type="ECO:0000256" key="2">
    <source>
        <dbReference type="ARBA" id="ARBA00005045"/>
    </source>
</evidence>
<evidence type="ECO:0000256" key="13">
    <source>
        <dbReference type="PIRSR" id="PIRSR001529-1"/>
    </source>
</evidence>
<dbReference type="GO" id="GO:0016740">
    <property type="term" value="F:transferase activity"/>
    <property type="evidence" value="ECO:0007669"/>
    <property type="project" value="UniProtKB-ARBA"/>
</dbReference>
<dbReference type="CDD" id="cd00770">
    <property type="entry name" value="SerRS_core"/>
    <property type="match status" value="1"/>
</dbReference>
<evidence type="ECO:0000256" key="5">
    <source>
        <dbReference type="ARBA" id="ARBA00022598"/>
    </source>
</evidence>
<evidence type="ECO:0000259" key="15">
    <source>
        <dbReference type="PROSITE" id="PS50862"/>
    </source>
</evidence>
<evidence type="ECO:0000256" key="8">
    <source>
        <dbReference type="ARBA" id="ARBA00022917"/>
    </source>
</evidence>
<feature type="binding site" evidence="13">
    <location>
        <position position="231"/>
    </location>
    <ligand>
        <name>L-serine</name>
        <dbReference type="ChEBI" id="CHEBI:33384"/>
    </ligand>
</feature>
<dbReference type="GO" id="GO:0004828">
    <property type="term" value="F:serine-tRNA ligase activity"/>
    <property type="evidence" value="ECO:0007669"/>
    <property type="project" value="UniProtKB-UniRule"/>
</dbReference>
<dbReference type="GO" id="GO:0006434">
    <property type="term" value="P:seryl-tRNA aminoacylation"/>
    <property type="evidence" value="ECO:0007669"/>
    <property type="project" value="UniProtKB-UniRule"/>
</dbReference>
<evidence type="ECO:0000256" key="14">
    <source>
        <dbReference type="PIRSR" id="PIRSR001529-2"/>
    </source>
</evidence>
<evidence type="ECO:0000256" key="10">
    <source>
        <dbReference type="ARBA" id="ARBA00047929"/>
    </source>
</evidence>
<evidence type="ECO:0000256" key="12">
    <source>
        <dbReference type="HAMAP-Rule" id="MF_00176"/>
    </source>
</evidence>
<dbReference type="InterPro" id="IPR002314">
    <property type="entry name" value="aa-tRNA-synt_IIb"/>
</dbReference>
<feature type="binding site" evidence="12">
    <location>
        <position position="385"/>
    </location>
    <ligand>
        <name>L-serine</name>
        <dbReference type="ChEBI" id="CHEBI:33384"/>
    </ligand>
</feature>
<dbReference type="Gene3D" id="3.30.930.10">
    <property type="entry name" value="Bira Bifunctional Protein, Domain 2"/>
    <property type="match status" value="1"/>
</dbReference>
<dbReference type="PROSITE" id="PS50862">
    <property type="entry name" value="AA_TRNA_LIGASE_II"/>
    <property type="match status" value="1"/>
</dbReference>
<comment type="pathway">
    <text evidence="2 12">Aminoacyl-tRNA biosynthesis; selenocysteinyl-tRNA(Sec) biosynthesis; L-seryl-tRNA(Sec) from L-serine and tRNA(Sec): step 1/1.</text>
</comment>
<reference evidence="16" key="2">
    <citation type="journal article" date="2021" name="PeerJ">
        <title>Extensive microbial diversity within the chicken gut microbiome revealed by metagenomics and culture.</title>
        <authorList>
            <person name="Gilroy R."/>
            <person name="Ravi A."/>
            <person name="Getino M."/>
            <person name="Pursley I."/>
            <person name="Horton D.L."/>
            <person name="Alikhan N.F."/>
            <person name="Baker D."/>
            <person name="Gharbi K."/>
            <person name="Hall N."/>
            <person name="Watson M."/>
            <person name="Adriaenssens E.M."/>
            <person name="Foster-Nyarko E."/>
            <person name="Jarju S."/>
            <person name="Secka A."/>
            <person name="Antonio M."/>
            <person name="Oren A."/>
            <person name="Chaudhuri R.R."/>
            <person name="La Ragione R."/>
            <person name="Hildebrand F."/>
            <person name="Pallen M.J."/>
        </authorList>
    </citation>
    <scope>NUCLEOTIDE SEQUENCE</scope>
    <source>
        <strain evidence="16">CHK191-8634</strain>
    </source>
</reference>
<keyword evidence="9 12" id="KW-0030">Aminoacyl-tRNA synthetase</keyword>
<dbReference type="InterPro" id="IPR010978">
    <property type="entry name" value="tRNA-bd_arm"/>
</dbReference>
<dbReference type="GO" id="GO:0140096">
    <property type="term" value="F:catalytic activity, acting on a protein"/>
    <property type="evidence" value="ECO:0007669"/>
    <property type="project" value="UniProtKB-ARBA"/>
</dbReference>
<dbReference type="NCBIfam" id="TIGR00414">
    <property type="entry name" value="serS"/>
    <property type="match status" value="1"/>
</dbReference>
<dbReference type="EMBL" id="DVMR01000033">
    <property type="protein sequence ID" value="HIU43275.1"/>
    <property type="molecule type" value="Genomic_DNA"/>
</dbReference>
<comment type="subcellular location">
    <subcellularLocation>
        <location evidence="1 12">Cytoplasm</location>
    </subcellularLocation>
</comment>
<evidence type="ECO:0000256" key="6">
    <source>
        <dbReference type="ARBA" id="ARBA00022741"/>
    </source>
</evidence>
<keyword evidence="8 12" id="KW-0648">Protein biosynthesis</keyword>
<keyword evidence="5 12" id="KW-0436">Ligase</keyword>
<dbReference type="InterPro" id="IPR042103">
    <property type="entry name" value="SerRS_1_N_sf"/>
</dbReference>
<keyword evidence="4 12" id="KW-0963">Cytoplasm</keyword>
<evidence type="ECO:0000256" key="3">
    <source>
        <dbReference type="ARBA" id="ARBA00010728"/>
    </source>
</evidence>
<comment type="function">
    <text evidence="12">Catalyzes the attachment of serine to tRNA(Ser). Is also able to aminoacylate tRNA(Sec) with serine, to form the misacylated tRNA L-seryl-tRNA(Sec), which will be further converted into selenocysteinyl-tRNA(Sec).</text>
</comment>
<evidence type="ECO:0000313" key="16">
    <source>
        <dbReference type="EMBL" id="HIU43275.1"/>
    </source>
</evidence>
<accession>A0A9D1IUB2</accession>
<feature type="binding site" evidence="13">
    <location>
        <position position="383"/>
    </location>
    <ligand>
        <name>L-serine</name>
        <dbReference type="ChEBI" id="CHEBI:33384"/>
    </ligand>
</feature>
<dbReference type="HAMAP" id="MF_00176">
    <property type="entry name" value="Ser_tRNA_synth_type1"/>
    <property type="match status" value="1"/>
</dbReference>
<feature type="binding site" evidence="14">
    <location>
        <begin position="278"/>
        <end position="281"/>
    </location>
    <ligand>
        <name>ATP</name>
        <dbReference type="ChEBI" id="CHEBI:30616"/>
    </ligand>
</feature>
<dbReference type="PIRSF" id="PIRSF001529">
    <property type="entry name" value="Ser-tRNA-synth_IIa"/>
    <property type="match status" value="1"/>
</dbReference>
<evidence type="ECO:0000256" key="7">
    <source>
        <dbReference type="ARBA" id="ARBA00022840"/>
    </source>
</evidence>
<dbReference type="GO" id="GO:0005524">
    <property type="term" value="F:ATP binding"/>
    <property type="evidence" value="ECO:0007669"/>
    <property type="project" value="UniProtKB-UniRule"/>
</dbReference>
<dbReference type="Pfam" id="PF00587">
    <property type="entry name" value="tRNA-synt_2b"/>
    <property type="match status" value="1"/>
</dbReference>
<dbReference type="GO" id="GO:0016260">
    <property type="term" value="P:selenocysteine biosynthetic process"/>
    <property type="evidence" value="ECO:0007669"/>
    <property type="project" value="UniProtKB-UniRule"/>
</dbReference>
<dbReference type="GO" id="GO:0005737">
    <property type="term" value="C:cytoplasm"/>
    <property type="evidence" value="ECO:0007669"/>
    <property type="project" value="UniProtKB-SubCell"/>
</dbReference>
<dbReference type="Pfam" id="PF02403">
    <property type="entry name" value="Seryl_tRNA_N"/>
    <property type="match status" value="1"/>
</dbReference>
<feature type="binding site" evidence="12 14">
    <location>
        <begin position="349"/>
        <end position="352"/>
    </location>
    <ligand>
        <name>ATP</name>
        <dbReference type="ChEBI" id="CHEBI:30616"/>
    </ligand>
</feature>
<dbReference type="InterPro" id="IPR015866">
    <property type="entry name" value="Ser-tRNA-synth_1_N"/>
</dbReference>
<evidence type="ECO:0000256" key="11">
    <source>
        <dbReference type="ARBA" id="ARBA00048823"/>
    </source>
</evidence>
<gene>
    <name evidence="12 16" type="primary">serS</name>
    <name evidence="16" type="ORF">IAB67_03135</name>
</gene>
<dbReference type="PRINTS" id="PR00981">
    <property type="entry name" value="TRNASYNTHSER"/>
</dbReference>
<evidence type="ECO:0000313" key="17">
    <source>
        <dbReference type="Proteomes" id="UP000824073"/>
    </source>
</evidence>
<dbReference type="InterPro" id="IPR033729">
    <property type="entry name" value="SerRS_core"/>
</dbReference>
<comment type="catalytic activity">
    <reaction evidence="10 12">
        <text>tRNA(Sec) + L-serine + ATP = L-seryl-tRNA(Sec) + AMP + diphosphate + H(+)</text>
        <dbReference type="Rhea" id="RHEA:42580"/>
        <dbReference type="Rhea" id="RHEA-COMP:9742"/>
        <dbReference type="Rhea" id="RHEA-COMP:10128"/>
        <dbReference type="ChEBI" id="CHEBI:15378"/>
        <dbReference type="ChEBI" id="CHEBI:30616"/>
        <dbReference type="ChEBI" id="CHEBI:33019"/>
        <dbReference type="ChEBI" id="CHEBI:33384"/>
        <dbReference type="ChEBI" id="CHEBI:78442"/>
        <dbReference type="ChEBI" id="CHEBI:78533"/>
        <dbReference type="ChEBI" id="CHEBI:456215"/>
        <dbReference type="EC" id="6.1.1.11"/>
    </reaction>
</comment>
<feature type="binding site" evidence="12 14">
    <location>
        <begin position="262"/>
        <end position="264"/>
    </location>
    <ligand>
        <name>ATP</name>
        <dbReference type="ChEBI" id="CHEBI:30616"/>
    </ligand>
</feature>
<dbReference type="SUPFAM" id="SSF46589">
    <property type="entry name" value="tRNA-binding arm"/>
    <property type="match status" value="1"/>
</dbReference>
<reference evidence="16" key="1">
    <citation type="submission" date="2020-10" db="EMBL/GenBank/DDBJ databases">
        <authorList>
            <person name="Gilroy R."/>
        </authorList>
    </citation>
    <scope>NUCLEOTIDE SEQUENCE</scope>
    <source>
        <strain evidence="16">CHK191-8634</strain>
    </source>
</reference>
<dbReference type="PANTHER" id="PTHR43697:SF1">
    <property type="entry name" value="SERINE--TRNA LIGASE"/>
    <property type="match status" value="1"/>
</dbReference>
<keyword evidence="7 12" id="KW-0067">ATP-binding</keyword>
<proteinExistence type="inferred from homology"/>
<comment type="catalytic activity">
    <reaction evidence="11 12">
        <text>tRNA(Ser) + L-serine + ATP = L-seryl-tRNA(Ser) + AMP + diphosphate + H(+)</text>
        <dbReference type="Rhea" id="RHEA:12292"/>
        <dbReference type="Rhea" id="RHEA-COMP:9669"/>
        <dbReference type="Rhea" id="RHEA-COMP:9703"/>
        <dbReference type="ChEBI" id="CHEBI:15378"/>
        <dbReference type="ChEBI" id="CHEBI:30616"/>
        <dbReference type="ChEBI" id="CHEBI:33019"/>
        <dbReference type="ChEBI" id="CHEBI:33384"/>
        <dbReference type="ChEBI" id="CHEBI:78442"/>
        <dbReference type="ChEBI" id="CHEBI:78533"/>
        <dbReference type="ChEBI" id="CHEBI:456215"/>
        <dbReference type="EC" id="6.1.1.11"/>
    </reaction>
</comment>
<dbReference type="InterPro" id="IPR045864">
    <property type="entry name" value="aa-tRNA-synth_II/BPL/LPL"/>
</dbReference>
<feature type="domain" description="Aminoacyl-transfer RNA synthetases class-II family profile" evidence="15">
    <location>
        <begin position="173"/>
        <end position="410"/>
    </location>
</feature>
<comment type="domain">
    <text evidence="12">Consists of two distinct domains, a catalytic core and a N-terminal extension that is involved in tRNA binding.</text>
</comment>
<comment type="caution">
    <text evidence="16">The sequence shown here is derived from an EMBL/GenBank/DDBJ whole genome shotgun (WGS) entry which is preliminary data.</text>
</comment>